<comment type="similarity">
    <text evidence="7">Belongs to the complex I subunit 2 family.</text>
</comment>
<evidence type="ECO:0000256" key="2">
    <source>
        <dbReference type="ARBA" id="ARBA00022692"/>
    </source>
</evidence>
<dbReference type="InterPro" id="IPR001750">
    <property type="entry name" value="ND/Mrp_TM"/>
</dbReference>
<keyword evidence="2 7" id="KW-0812">Transmembrane</keyword>
<feature type="transmembrane region" description="Helical" evidence="7">
    <location>
        <begin position="271"/>
        <end position="292"/>
    </location>
</feature>
<comment type="subunit">
    <text evidence="6">Composed of 13 different subunits. Subunits NuoA, H, J, K, L, M, N constitute the membrane sector of the complex.</text>
</comment>
<reference evidence="10 11" key="2">
    <citation type="submission" date="2019-05" db="EMBL/GenBank/DDBJ databases">
        <title>Genome evolution of the obligate endosymbiont Buchnera aphidicola.</title>
        <authorList>
            <person name="Moran N.A."/>
        </authorList>
    </citation>
    <scope>NUCLEOTIDE SEQUENCE [LARGE SCALE GENOMIC DNA]</scope>
    <source>
        <strain evidence="10 11">Mst</strain>
    </source>
</reference>
<feature type="transmembrane region" description="Helical" evidence="7">
    <location>
        <begin position="299"/>
        <end position="318"/>
    </location>
</feature>
<feature type="transmembrane region" description="Helical" evidence="7">
    <location>
        <begin position="330"/>
        <end position="353"/>
    </location>
</feature>
<dbReference type="EC" id="7.1.1.-" evidence="7"/>
<feature type="domain" description="NADH:quinone oxidoreductase/Mrp antiporter transmembrane" evidence="9">
    <location>
        <begin position="122"/>
        <end position="423"/>
    </location>
</feature>
<feature type="transmembrane region" description="Helical" evidence="7">
    <location>
        <begin position="160"/>
        <end position="180"/>
    </location>
</feature>
<feature type="transmembrane region" description="Helical" evidence="7">
    <location>
        <begin position="105"/>
        <end position="122"/>
    </location>
</feature>
<feature type="transmembrane region" description="Helical" evidence="7">
    <location>
        <begin position="454"/>
        <end position="475"/>
    </location>
</feature>
<feature type="transmembrane region" description="Helical" evidence="7">
    <location>
        <begin position="240"/>
        <end position="265"/>
    </location>
</feature>
<dbReference type="GO" id="GO:0008137">
    <property type="term" value="F:NADH dehydrogenase (ubiquinone) activity"/>
    <property type="evidence" value="ECO:0007669"/>
    <property type="project" value="InterPro"/>
</dbReference>
<dbReference type="NCBIfam" id="TIGR01770">
    <property type="entry name" value="NDH_I_N"/>
    <property type="match status" value="1"/>
</dbReference>
<feature type="transmembrane region" description="Helical" evidence="7">
    <location>
        <begin position="374"/>
        <end position="405"/>
    </location>
</feature>
<keyword evidence="7" id="KW-0830">Ubiquinone</keyword>
<dbReference type="GO" id="GO:0048038">
    <property type="term" value="F:quinone binding"/>
    <property type="evidence" value="ECO:0007669"/>
    <property type="project" value="UniProtKB-KW"/>
</dbReference>
<reference evidence="10 11" key="1">
    <citation type="submission" date="2018-12" db="EMBL/GenBank/DDBJ databases">
        <authorList>
            <person name="Chong R.A."/>
        </authorList>
    </citation>
    <scope>NUCLEOTIDE SEQUENCE [LARGE SCALE GENOMIC DNA]</scope>
    <source>
        <strain evidence="10 11">Mst</strain>
    </source>
</reference>
<keyword evidence="7" id="KW-0520">NAD</keyword>
<organism evidence="10 11">
    <name type="scientific">Buchnera aphidicola</name>
    <name type="common">Muscaphis stroyani</name>
    <dbReference type="NCBI Taxonomy" id="1241869"/>
    <lineage>
        <taxon>Bacteria</taxon>
        <taxon>Pseudomonadati</taxon>
        <taxon>Pseudomonadota</taxon>
        <taxon>Gammaproteobacteria</taxon>
        <taxon>Enterobacterales</taxon>
        <taxon>Erwiniaceae</taxon>
        <taxon>Buchnera</taxon>
    </lineage>
</organism>
<feature type="transmembrane region" description="Helical" evidence="7">
    <location>
        <begin position="73"/>
        <end position="93"/>
    </location>
</feature>
<feature type="transmembrane region" description="Helical" evidence="7">
    <location>
        <begin position="12"/>
        <end position="30"/>
    </location>
</feature>
<dbReference type="GO" id="GO:0042773">
    <property type="term" value="P:ATP synthesis coupled electron transport"/>
    <property type="evidence" value="ECO:0007669"/>
    <property type="project" value="InterPro"/>
</dbReference>
<name>A0A4D6YEN0_9GAMM</name>
<comment type="catalytic activity">
    <reaction evidence="7">
        <text>a quinone + NADH + 5 H(+)(in) = a quinol + NAD(+) + 4 H(+)(out)</text>
        <dbReference type="Rhea" id="RHEA:57888"/>
        <dbReference type="ChEBI" id="CHEBI:15378"/>
        <dbReference type="ChEBI" id="CHEBI:24646"/>
        <dbReference type="ChEBI" id="CHEBI:57540"/>
        <dbReference type="ChEBI" id="CHEBI:57945"/>
        <dbReference type="ChEBI" id="CHEBI:132124"/>
    </reaction>
</comment>
<evidence type="ECO:0000256" key="7">
    <source>
        <dbReference type="HAMAP-Rule" id="MF_00445"/>
    </source>
</evidence>
<evidence type="ECO:0000256" key="3">
    <source>
        <dbReference type="ARBA" id="ARBA00022989"/>
    </source>
</evidence>
<keyword evidence="7" id="KW-0813">Transport</keyword>
<dbReference type="OrthoDB" id="9768329at2"/>
<evidence type="ECO:0000256" key="1">
    <source>
        <dbReference type="ARBA" id="ARBA00004127"/>
    </source>
</evidence>
<gene>
    <name evidence="7" type="primary">nuoN</name>
    <name evidence="10" type="ORF">D9V75_00790</name>
</gene>
<dbReference type="Proteomes" id="UP000298673">
    <property type="component" value="Chromosome"/>
</dbReference>
<evidence type="ECO:0000256" key="8">
    <source>
        <dbReference type="RuleBase" id="RU000320"/>
    </source>
</evidence>
<evidence type="ECO:0000259" key="9">
    <source>
        <dbReference type="Pfam" id="PF00361"/>
    </source>
</evidence>
<evidence type="ECO:0000313" key="10">
    <source>
        <dbReference type="EMBL" id="QCI24264.1"/>
    </source>
</evidence>
<evidence type="ECO:0000256" key="6">
    <source>
        <dbReference type="ARBA" id="ARBA00025811"/>
    </source>
</evidence>
<evidence type="ECO:0000256" key="4">
    <source>
        <dbReference type="ARBA" id="ARBA00023136"/>
    </source>
</evidence>
<comment type="function">
    <text evidence="5">NDH-1 shuttles electrons from NADH, via FMN and iron-sulfur (Fe-S) centers, to quinones in the respiratory chain. Couples the redox reaction to proton translocation (for every two electrons transferred, four hydrogen ions are translocated across the cytoplasmic membrane), and thus conserves the redox energy in a proton gradient.</text>
</comment>
<protein>
    <recommendedName>
        <fullName evidence="7">NADH-quinone oxidoreductase subunit N</fullName>
        <ecNumber evidence="7">7.1.1.-</ecNumber>
    </recommendedName>
    <alternativeName>
        <fullName evidence="7">NADH dehydrogenase I subunit N</fullName>
    </alternativeName>
    <alternativeName>
        <fullName evidence="7">NDH-1 subunit N</fullName>
    </alternativeName>
</protein>
<comment type="subcellular location">
    <subcellularLocation>
        <location evidence="7">Cell membrane</location>
        <topology evidence="7">Multi-pass membrane protein</topology>
    </subcellularLocation>
    <subcellularLocation>
        <location evidence="1">Endomembrane system</location>
        <topology evidence="1">Multi-pass membrane protein</topology>
    </subcellularLocation>
    <subcellularLocation>
        <location evidence="8">Membrane</location>
        <topology evidence="8">Multi-pass membrane protein</topology>
    </subcellularLocation>
</comment>
<dbReference type="EMBL" id="CP034861">
    <property type="protein sequence ID" value="QCI24264.1"/>
    <property type="molecule type" value="Genomic_DNA"/>
</dbReference>
<keyword evidence="3 7" id="KW-1133">Transmembrane helix</keyword>
<keyword evidence="7" id="KW-1278">Translocase</keyword>
<dbReference type="GO" id="GO:0050136">
    <property type="term" value="F:NADH dehydrogenase (quinone) (non-electrogenic) activity"/>
    <property type="evidence" value="ECO:0007669"/>
    <property type="project" value="UniProtKB-UniRule"/>
</dbReference>
<dbReference type="PANTHER" id="PTHR22773">
    <property type="entry name" value="NADH DEHYDROGENASE"/>
    <property type="match status" value="1"/>
</dbReference>
<accession>A0A4D6YEN0</accession>
<feature type="transmembrane region" description="Helical" evidence="7">
    <location>
        <begin position="37"/>
        <end position="61"/>
    </location>
</feature>
<dbReference type="GO" id="GO:0012505">
    <property type="term" value="C:endomembrane system"/>
    <property type="evidence" value="ECO:0007669"/>
    <property type="project" value="UniProtKB-SubCell"/>
</dbReference>
<sequence>MIMNLQQLTAFLPFLILILMIMTVMLSICYNRNHTLIALLSISGLIFSFFSLYFMMLIVPIDISNLFHIDKYSIFYVGMIIISSVFTCIFAYPWLTKYSFNKEEFYLLVLLATLGSIGLIISNHMASMFVNMELMFFPFFGLIAYSNYQKYSLEASFKYIILSSVSSVFLLLGISWIYAISSDLNFYSINRILMFLSNDNEQLVILFGAFMVLSALCFKLSIVPFHIWTADIYQGTPVSVLVFFSSVGKISVFIALLHFLYFLPIQIYNKIYFILLLMTFLSILFGNIMSLFQNNIKRLFGYLSISQLGYVFIVALAFRNNYLFSLETLGIYLFSYLLSNISFFGIVNIISSLNKKNDTDFISSYQGLFWTQPFLSVMMTISLLSLAGIPMTLGFIGKFYIFLIIIQENLWFLGGSFIIGTMLSLYCYLRVIINLYMNPLNLSEKNKDLFDSKLHYPSKIVVSFCSITLLILGLYPTSLINSVRVFLYF</sequence>
<comment type="subunit">
    <text evidence="7">NDH-1 is composed of 13 different subunits. Subunits NuoA, H, J, K, L, M, N constitute the membrane sector of the complex.</text>
</comment>
<feature type="transmembrane region" description="Helical" evidence="7">
    <location>
        <begin position="203"/>
        <end position="228"/>
    </location>
</feature>
<feature type="transmembrane region" description="Helical" evidence="7">
    <location>
        <begin position="411"/>
        <end position="433"/>
    </location>
</feature>
<dbReference type="RefSeq" id="WP_158343331.1">
    <property type="nucleotide sequence ID" value="NZ_CP034861.1"/>
</dbReference>
<dbReference type="GO" id="GO:0005886">
    <property type="term" value="C:plasma membrane"/>
    <property type="evidence" value="ECO:0007669"/>
    <property type="project" value="UniProtKB-SubCell"/>
</dbReference>
<keyword evidence="4 7" id="KW-0472">Membrane</keyword>
<evidence type="ECO:0000313" key="11">
    <source>
        <dbReference type="Proteomes" id="UP000298673"/>
    </source>
</evidence>
<evidence type="ECO:0000256" key="5">
    <source>
        <dbReference type="ARBA" id="ARBA00025189"/>
    </source>
</evidence>
<keyword evidence="7" id="KW-0874">Quinone</keyword>
<comment type="function">
    <text evidence="7">NDH-1 shuttles electrons from NADH, via FMN and iron-sulfur (Fe-S) centers, to quinones in the respiratory chain. The immediate electron acceptor for the enzyme in this species is believed to be ubiquinone. Couples the redox reaction to proton translocation (for every two electrons transferred, four hydrogen ions are translocated across the cytoplasmic membrane), and thus conserves the redox energy in a proton gradient.</text>
</comment>
<dbReference type="Pfam" id="PF00361">
    <property type="entry name" value="Proton_antipo_M"/>
    <property type="match status" value="1"/>
</dbReference>
<proteinExistence type="inferred from homology"/>
<dbReference type="InterPro" id="IPR010096">
    <property type="entry name" value="NADH-Q_OxRdtase_suN/2"/>
</dbReference>
<dbReference type="AlphaFoldDB" id="A0A4D6YEN0"/>
<keyword evidence="7" id="KW-1003">Cell membrane</keyword>
<dbReference type="HAMAP" id="MF_00445">
    <property type="entry name" value="NDH1_NuoN_1"/>
    <property type="match status" value="1"/>
</dbReference>